<dbReference type="PANTHER" id="PTHR11365:SF23">
    <property type="entry name" value="HYPOTHETICAL 5-OXOPROLINASE (EUROFUNG)-RELATED"/>
    <property type="match status" value="1"/>
</dbReference>
<dbReference type="Pfam" id="PF19278">
    <property type="entry name" value="Hydant_A_C"/>
    <property type="match status" value="1"/>
</dbReference>
<dbReference type="InterPro" id="IPR049517">
    <property type="entry name" value="ACX-like_C"/>
</dbReference>
<evidence type="ECO:0000259" key="1">
    <source>
        <dbReference type="Pfam" id="PF01968"/>
    </source>
</evidence>
<feature type="domain" description="Hydantoinase A/oxoprolinase" evidence="1">
    <location>
        <begin position="197"/>
        <end position="481"/>
    </location>
</feature>
<evidence type="ECO:0000313" key="5">
    <source>
        <dbReference type="Proteomes" id="UP000377595"/>
    </source>
</evidence>
<accession>A0A5M3XAW8</accession>
<protein>
    <submittedName>
        <fullName evidence="4">5-oxoprolinase</fullName>
    </submittedName>
</protein>
<evidence type="ECO:0000313" key="4">
    <source>
        <dbReference type="EMBL" id="GES17349.1"/>
    </source>
</evidence>
<dbReference type="Proteomes" id="UP000377595">
    <property type="component" value="Unassembled WGS sequence"/>
</dbReference>
<feature type="domain" description="Hydantoinase/oxoprolinase N-terminal" evidence="2">
    <location>
        <begin position="2"/>
        <end position="173"/>
    </location>
</feature>
<proteinExistence type="predicted"/>
<dbReference type="AlphaFoldDB" id="A0A5M3XAW8"/>
<dbReference type="GO" id="GO:0005829">
    <property type="term" value="C:cytosol"/>
    <property type="evidence" value="ECO:0007669"/>
    <property type="project" value="TreeGrafter"/>
</dbReference>
<dbReference type="RefSeq" id="WP_170321220.1">
    <property type="nucleotide sequence ID" value="NZ_BAAAHM010000001.1"/>
</dbReference>
<dbReference type="GO" id="GO:0017168">
    <property type="term" value="F:5-oxoprolinase (ATP-hydrolyzing) activity"/>
    <property type="evidence" value="ECO:0007669"/>
    <property type="project" value="TreeGrafter"/>
</dbReference>
<gene>
    <name evidence="4" type="ORF">Aple_002440</name>
</gene>
<organism evidence="4 5">
    <name type="scientific">Acrocarpospora pleiomorpha</name>
    <dbReference type="NCBI Taxonomy" id="90975"/>
    <lineage>
        <taxon>Bacteria</taxon>
        <taxon>Bacillati</taxon>
        <taxon>Actinomycetota</taxon>
        <taxon>Actinomycetes</taxon>
        <taxon>Streptosporangiales</taxon>
        <taxon>Streptosporangiaceae</taxon>
        <taxon>Acrocarpospora</taxon>
    </lineage>
</organism>
<feature type="domain" description="Acetophenone carboxylase-like C-terminal" evidence="3">
    <location>
        <begin position="497"/>
        <end position="663"/>
    </location>
</feature>
<sequence>MDIGGTFTDAVLIEESTGKTINLKVPSSRSAPWKPVLEVIDRLAGEHGVQPHEITYFVHGTTLATNTLIERNGARTGLLVTRGFRDLMELGRVRMDDLLDFAIEAQLPLVSRNDVVEIDERILADGTVDIPLKPAQVRDAGRALVDDGAEALAVCFLHSYRYPAHEQAAGAELRMDLEDFYVAVSSEIWPELSEYERGIVAVIEAYVGKRMAAYFRDLTAGLRDKGVTANMLVTRSNGGVMTAETAASSAAETLLSGPASGVVGASYSGHVAGVAKIVAFDMGGTSAEVSVIDGDPVLSNESRVGGFPAVMPAVDVDSVGAGGGSIAWIDAGGVLKVGPRSAGSEPGPVCLGRGGTEVTVTDAYVELGIIDPDRFLGGELKLRRDLSHVALEALGARLGVSAVDAADAIVQVATTNMYAGLVPLAAKKGIELADFAMLPYGGAGPTHACMLAEETGIRRVVVPPAPGTLCALGALTTDIKTHYVRSVYDKLEDVRREDMVEAVRTMETEARAWLSGQNLETTGVEVQSSADIRYVGQGFYLNVPWPAGDGPADLTALQEAFHQRHERLFRYSDPASPIEILAVRLQIVGTIARPPAPARPLAREHHDRVQRTRKVYSKGEYLDASVHAREDLRPGELLPGPCVVEQYDTTTYVTAAYEATVDDAFNLVITEKGSK</sequence>
<evidence type="ECO:0000259" key="2">
    <source>
        <dbReference type="Pfam" id="PF05378"/>
    </source>
</evidence>
<name>A0A5M3XAW8_9ACTN</name>
<dbReference type="Pfam" id="PF05378">
    <property type="entry name" value="Hydant_A_N"/>
    <property type="match status" value="1"/>
</dbReference>
<dbReference type="EMBL" id="BLAF01000004">
    <property type="protein sequence ID" value="GES17349.1"/>
    <property type="molecule type" value="Genomic_DNA"/>
</dbReference>
<dbReference type="InterPro" id="IPR008040">
    <property type="entry name" value="Hydant_A_N"/>
</dbReference>
<keyword evidence="5" id="KW-1185">Reference proteome</keyword>
<reference evidence="4 5" key="1">
    <citation type="submission" date="2019-10" db="EMBL/GenBank/DDBJ databases">
        <title>Whole genome shotgun sequence of Acrocarpospora pleiomorpha NBRC 16267.</title>
        <authorList>
            <person name="Ichikawa N."/>
            <person name="Kimura A."/>
            <person name="Kitahashi Y."/>
            <person name="Komaki H."/>
            <person name="Oguchi A."/>
        </authorList>
    </citation>
    <scope>NUCLEOTIDE SEQUENCE [LARGE SCALE GENOMIC DNA]</scope>
    <source>
        <strain evidence="4 5">NBRC 16267</strain>
    </source>
</reference>
<dbReference type="InterPro" id="IPR045079">
    <property type="entry name" value="Oxoprolinase-like"/>
</dbReference>
<dbReference type="Pfam" id="PF01968">
    <property type="entry name" value="Hydantoinase_A"/>
    <property type="match status" value="1"/>
</dbReference>
<dbReference type="GO" id="GO:0006749">
    <property type="term" value="P:glutathione metabolic process"/>
    <property type="evidence" value="ECO:0007669"/>
    <property type="project" value="TreeGrafter"/>
</dbReference>
<evidence type="ECO:0000259" key="3">
    <source>
        <dbReference type="Pfam" id="PF19278"/>
    </source>
</evidence>
<dbReference type="PANTHER" id="PTHR11365">
    <property type="entry name" value="5-OXOPROLINASE RELATED"/>
    <property type="match status" value="1"/>
</dbReference>
<comment type="caution">
    <text evidence="4">The sequence shown here is derived from an EMBL/GenBank/DDBJ whole genome shotgun (WGS) entry which is preliminary data.</text>
</comment>
<dbReference type="InterPro" id="IPR002821">
    <property type="entry name" value="Hydantoinase_A"/>
</dbReference>